<evidence type="ECO:0000256" key="2">
    <source>
        <dbReference type="ARBA" id="ARBA00006565"/>
    </source>
</evidence>
<evidence type="ECO:0000313" key="9">
    <source>
        <dbReference type="Proteomes" id="UP000625711"/>
    </source>
</evidence>
<feature type="transmembrane region" description="Helical" evidence="6">
    <location>
        <begin position="61"/>
        <end position="85"/>
    </location>
</feature>
<keyword evidence="9" id="KW-1185">Reference proteome</keyword>
<organism evidence="8 9">
    <name type="scientific">Rhynchophorus ferrugineus</name>
    <name type="common">Red palm weevil</name>
    <name type="synonym">Curculio ferrugineus</name>
    <dbReference type="NCBI Taxonomy" id="354439"/>
    <lineage>
        <taxon>Eukaryota</taxon>
        <taxon>Metazoa</taxon>
        <taxon>Ecdysozoa</taxon>
        <taxon>Arthropoda</taxon>
        <taxon>Hexapoda</taxon>
        <taxon>Insecta</taxon>
        <taxon>Pterygota</taxon>
        <taxon>Neoptera</taxon>
        <taxon>Endopterygota</taxon>
        <taxon>Coleoptera</taxon>
        <taxon>Polyphaga</taxon>
        <taxon>Cucujiformia</taxon>
        <taxon>Curculionidae</taxon>
        <taxon>Dryophthorinae</taxon>
        <taxon>Rhynchophorus</taxon>
    </lineage>
</organism>
<accession>A0A834INN2</accession>
<gene>
    <name evidence="8" type="ORF">GWI33_022284</name>
</gene>
<dbReference type="AlphaFoldDB" id="A0A834INN2"/>
<reference evidence="8" key="1">
    <citation type="submission" date="2020-08" db="EMBL/GenBank/DDBJ databases">
        <title>Genome sequencing and assembly of the red palm weevil Rhynchophorus ferrugineus.</title>
        <authorList>
            <person name="Dias G.B."/>
            <person name="Bergman C.M."/>
            <person name="Manee M."/>
        </authorList>
    </citation>
    <scope>NUCLEOTIDE SEQUENCE</scope>
    <source>
        <strain evidence="8">AA-2017</strain>
        <tissue evidence="8">Whole larva</tissue>
    </source>
</reference>
<dbReference type="PANTHER" id="PTHR21324:SF2">
    <property type="entry name" value="EG:22E5.9 PROTEIN"/>
    <property type="match status" value="1"/>
</dbReference>
<keyword evidence="5 6" id="KW-0472">Membrane</keyword>
<feature type="transmembrane region" description="Helical" evidence="6">
    <location>
        <begin position="91"/>
        <end position="114"/>
    </location>
</feature>
<evidence type="ECO:0000256" key="5">
    <source>
        <dbReference type="ARBA" id="ARBA00023136"/>
    </source>
</evidence>
<feature type="transmembrane region" description="Helical" evidence="6">
    <location>
        <begin position="16"/>
        <end position="40"/>
    </location>
</feature>
<sequence length="223" mass="25657">MEEVGFCKTACLYQRVYIYPLLFVLLIIITIAITFPIALYKQHVYFLFPYFTDLGARYPEGSYFATLMTTSSLFGFFMALGIAIVSNSPYTSIYIAGLFLSVSSILYITFDALLSHLIYPAFGNKKITLVKVILDLICIISCIIKYIFGAMALSIFNGYNTLHWTPNMDGYFYHLIAALFDWIFILAAMVFFILYIFDFYNIHFEEPFLVAKCESCSIKRVYI</sequence>
<keyword evidence="4 6" id="KW-1133">Transmembrane helix</keyword>
<evidence type="ECO:0000256" key="3">
    <source>
        <dbReference type="ARBA" id="ARBA00022692"/>
    </source>
</evidence>
<feature type="transmembrane region" description="Helical" evidence="6">
    <location>
        <begin position="171"/>
        <end position="197"/>
    </location>
</feature>
<feature type="domain" description="CWH43-like N-terminal" evidence="7">
    <location>
        <begin position="70"/>
        <end position="201"/>
    </location>
</feature>
<dbReference type="Proteomes" id="UP000625711">
    <property type="component" value="Unassembled WGS sequence"/>
</dbReference>
<evidence type="ECO:0000256" key="4">
    <source>
        <dbReference type="ARBA" id="ARBA00022989"/>
    </source>
</evidence>
<dbReference type="OrthoDB" id="191706at2759"/>
<evidence type="ECO:0000256" key="1">
    <source>
        <dbReference type="ARBA" id="ARBA00004127"/>
    </source>
</evidence>
<comment type="caution">
    <text evidence="8">The sequence shown here is derived from an EMBL/GenBank/DDBJ whole genome shotgun (WGS) entry which is preliminary data.</text>
</comment>
<proteinExistence type="inferred from homology"/>
<evidence type="ECO:0000256" key="6">
    <source>
        <dbReference type="SAM" id="Phobius"/>
    </source>
</evidence>
<dbReference type="InterPro" id="IPR019402">
    <property type="entry name" value="CWH43_N"/>
</dbReference>
<dbReference type="PANTHER" id="PTHR21324">
    <property type="entry name" value="FASTING-INDUCIBLE INTEGRAL MEMBRANE PROTEIN TM6P1-RELATED"/>
    <property type="match status" value="1"/>
</dbReference>
<feature type="transmembrane region" description="Helical" evidence="6">
    <location>
        <begin position="134"/>
        <end position="159"/>
    </location>
</feature>
<comment type="subcellular location">
    <subcellularLocation>
        <location evidence="1">Endomembrane system</location>
        <topology evidence="1">Multi-pass membrane protein</topology>
    </subcellularLocation>
</comment>
<comment type="similarity">
    <text evidence="2">Belongs to the DRAM/TMEM150 family.</text>
</comment>
<evidence type="ECO:0000259" key="7">
    <source>
        <dbReference type="Pfam" id="PF10277"/>
    </source>
</evidence>
<name>A0A834INN2_RHYFE</name>
<dbReference type="EMBL" id="JAACXV010000079">
    <property type="protein sequence ID" value="KAF7284297.1"/>
    <property type="molecule type" value="Genomic_DNA"/>
</dbReference>
<evidence type="ECO:0000313" key="8">
    <source>
        <dbReference type="EMBL" id="KAF7284297.1"/>
    </source>
</evidence>
<keyword evidence="3 6" id="KW-0812">Transmembrane</keyword>
<protein>
    <recommendedName>
        <fullName evidence="7">CWH43-like N-terminal domain-containing protein</fullName>
    </recommendedName>
</protein>
<dbReference type="Pfam" id="PF10277">
    <property type="entry name" value="Frag1"/>
    <property type="match status" value="1"/>
</dbReference>
<dbReference type="InterPro" id="IPR050911">
    <property type="entry name" value="DRAM/TMEM150_Autophagy_Mod"/>
</dbReference>